<comment type="caution">
    <text evidence="1">The sequence shown here is derived from an EMBL/GenBank/DDBJ whole genome shotgun (WGS) entry which is preliminary data.</text>
</comment>
<evidence type="ECO:0000313" key="1">
    <source>
        <dbReference type="EMBL" id="RAI43960.1"/>
    </source>
</evidence>
<protein>
    <submittedName>
        <fullName evidence="1">Uncharacterized protein</fullName>
    </submittedName>
</protein>
<evidence type="ECO:0000313" key="2">
    <source>
        <dbReference type="Proteomes" id="UP000249130"/>
    </source>
</evidence>
<dbReference type="Proteomes" id="UP000249130">
    <property type="component" value="Unassembled WGS sequence"/>
</dbReference>
<organism evidence="1 2">
    <name type="scientific">Rhodoplanes roseus</name>
    <dbReference type="NCBI Taxonomy" id="29409"/>
    <lineage>
        <taxon>Bacteria</taxon>
        <taxon>Pseudomonadati</taxon>
        <taxon>Pseudomonadota</taxon>
        <taxon>Alphaproteobacteria</taxon>
        <taxon>Hyphomicrobiales</taxon>
        <taxon>Nitrobacteraceae</taxon>
        <taxon>Rhodoplanes</taxon>
    </lineage>
</organism>
<dbReference type="CDD" id="cd02972">
    <property type="entry name" value="DsbA_family"/>
    <property type="match status" value="1"/>
</dbReference>
<dbReference type="RefSeq" id="WP_111419202.1">
    <property type="nucleotide sequence ID" value="NZ_NPEX01000063.1"/>
</dbReference>
<gene>
    <name evidence="1" type="ORF">CH341_11605</name>
</gene>
<dbReference type="InterPro" id="IPR036249">
    <property type="entry name" value="Thioredoxin-like_sf"/>
</dbReference>
<proteinExistence type="predicted"/>
<sequence length="66" mass="7187">MSEAFRGRWDEKIEADFSGGVRSDVNGTPTLFVDGVRYDGPRDADSLIEMLDTVARAATRKTAAHG</sequence>
<reference evidence="1 2" key="1">
    <citation type="submission" date="2017-07" db="EMBL/GenBank/DDBJ databases">
        <title>Draft Genome Sequences of Select Purple Nonsulfur Bacteria.</title>
        <authorList>
            <person name="Lasarre B."/>
            <person name="Mckinlay J.B."/>
        </authorList>
    </citation>
    <scope>NUCLEOTIDE SEQUENCE [LARGE SCALE GENOMIC DNA]</scope>
    <source>
        <strain evidence="1 2">DSM 5909</strain>
    </source>
</reference>
<dbReference type="Gene3D" id="3.40.30.10">
    <property type="entry name" value="Glutaredoxin"/>
    <property type="match status" value="1"/>
</dbReference>
<keyword evidence="2" id="KW-1185">Reference proteome</keyword>
<dbReference type="AlphaFoldDB" id="A0A327KYJ2"/>
<dbReference type="SUPFAM" id="SSF52833">
    <property type="entry name" value="Thioredoxin-like"/>
    <property type="match status" value="1"/>
</dbReference>
<dbReference type="EMBL" id="NPEX01000063">
    <property type="protein sequence ID" value="RAI43960.1"/>
    <property type="molecule type" value="Genomic_DNA"/>
</dbReference>
<dbReference type="OrthoDB" id="9808135at2"/>
<name>A0A327KYJ2_9BRAD</name>
<accession>A0A327KYJ2</accession>